<reference evidence="1" key="1">
    <citation type="submission" date="2018-04" db="EMBL/GenBank/DDBJ databases">
        <title>Whole genome sequencing of Hypsizygus marmoreus.</title>
        <authorList>
            <person name="Choi I.-G."/>
            <person name="Min B."/>
            <person name="Kim J.-G."/>
            <person name="Kim S."/>
            <person name="Oh Y.-L."/>
            <person name="Kong W.-S."/>
            <person name="Park H."/>
            <person name="Jeong J."/>
            <person name="Song E.-S."/>
        </authorList>
    </citation>
    <scope>NUCLEOTIDE SEQUENCE [LARGE SCALE GENOMIC DNA]</scope>
    <source>
        <strain evidence="1">51987-8</strain>
    </source>
</reference>
<dbReference type="AlphaFoldDB" id="A0A369JJS2"/>
<comment type="caution">
    <text evidence="1">The sequence shown here is derived from an EMBL/GenBank/DDBJ whole genome shotgun (WGS) entry which is preliminary data.</text>
</comment>
<evidence type="ECO:0008006" key="3">
    <source>
        <dbReference type="Google" id="ProtNLM"/>
    </source>
</evidence>
<proteinExistence type="predicted"/>
<protein>
    <recommendedName>
        <fullName evidence="3">Major facilitator superfamily (MFS) profile domain-containing protein</fullName>
    </recommendedName>
</protein>
<dbReference type="OrthoDB" id="6499973at2759"/>
<evidence type="ECO:0000313" key="2">
    <source>
        <dbReference type="Proteomes" id="UP000076154"/>
    </source>
</evidence>
<dbReference type="InParanoid" id="A0A369JJS2"/>
<evidence type="ECO:0000313" key="1">
    <source>
        <dbReference type="EMBL" id="RDB19953.1"/>
    </source>
</evidence>
<dbReference type="EMBL" id="LUEZ02000071">
    <property type="protein sequence ID" value="RDB19953.1"/>
    <property type="molecule type" value="Genomic_DNA"/>
</dbReference>
<organism evidence="1 2">
    <name type="scientific">Hypsizygus marmoreus</name>
    <name type="common">White beech mushroom</name>
    <name type="synonym">Agaricus marmoreus</name>
    <dbReference type="NCBI Taxonomy" id="39966"/>
    <lineage>
        <taxon>Eukaryota</taxon>
        <taxon>Fungi</taxon>
        <taxon>Dikarya</taxon>
        <taxon>Basidiomycota</taxon>
        <taxon>Agaricomycotina</taxon>
        <taxon>Agaricomycetes</taxon>
        <taxon>Agaricomycetidae</taxon>
        <taxon>Agaricales</taxon>
        <taxon>Tricholomatineae</taxon>
        <taxon>Lyophyllaceae</taxon>
        <taxon>Hypsizygus</taxon>
    </lineage>
</organism>
<sequence>MTAIWEVACSSSGASSSHFSIFYLQLYSILHGLDQNFAFYNLSIMNAASLFGRVVPNLFADKAGAFNCSSQPHSRVACLSSLGSHPSGQQLCLHSYMDLLQGLSCRSLPRPWPLFHETTARVRFGLAFFIASFGGLSGPPIDGALLGERFSRSCLGHDVHEVVPYFHRTTVGCETEREAAAWHTATVSCY</sequence>
<gene>
    <name evidence="1" type="ORF">Hypma_013118</name>
</gene>
<keyword evidence="2" id="KW-1185">Reference proteome</keyword>
<accession>A0A369JJS2</accession>
<dbReference type="Proteomes" id="UP000076154">
    <property type="component" value="Unassembled WGS sequence"/>
</dbReference>
<name>A0A369JJS2_HYPMA</name>